<feature type="domain" description="Cadherin" evidence="14">
    <location>
        <begin position="13"/>
        <end position="95"/>
    </location>
</feature>
<feature type="domain" description="Cadherin" evidence="14">
    <location>
        <begin position="1040"/>
        <end position="1142"/>
    </location>
</feature>
<feature type="compositionally biased region" description="Acidic residues" evidence="13">
    <location>
        <begin position="3498"/>
        <end position="3511"/>
    </location>
</feature>
<feature type="domain" description="Cadherin" evidence="14">
    <location>
        <begin position="315"/>
        <end position="424"/>
    </location>
</feature>
<dbReference type="KEGG" id="lak:106167362"/>
<feature type="domain" description="Cadherin" evidence="14">
    <location>
        <begin position="1673"/>
        <end position="1771"/>
    </location>
</feature>
<feature type="domain" description="Cadherin" evidence="14">
    <location>
        <begin position="207"/>
        <end position="314"/>
    </location>
</feature>
<evidence type="ECO:0000256" key="5">
    <source>
        <dbReference type="ARBA" id="ARBA00022737"/>
    </source>
</evidence>
<dbReference type="FunFam" id="2.60.40.60:FF:000092">
    <property type="entry name" value="Protocadherin 8"/>
    <property type="match status" value="1"/>
</dbReference>
<dbReference type="OrthoDB" id="6252479at2759"/>
<feature type="compositionally biased region" description="Basic and acidic residues" evidence="13">
    <location>
        <begin position="3582"/>
        <end position="3592"/>
    </location>
</feature>
<dbReference type="GO" id="GO:0005509">
    <property type="term" value="F:calcium ion binding"/>
    <property type="evidence" value="ECO:0007669"/>
    <property type="project" value="UniProtKB-UniRule"/>
</dbReference>
<gene>
    <name evidence="16" type="primary">LOC106167362</name>
</gene>
<dbReference type="Pfam" id="PF00028">
    <property type="entry name" value="Cadherin"/>
    <property type="match status" value="20"/>
</dbReference>
<feature type="domain" description="Cadherin" evidence="14">
    <location>
        <begin position="96"/>
        <end position="206"/>
    </location>
</feature>
<evidence type="ECO:0000256" key="8">
    <source>
        <dbReference type="ARBA" id="ARBA00022989"/>
    </source>
</evidence>
<feature type="compositionally biased region" description="Basic and acidic residues" evidence="13">
    <location>
        <begin position="3552"/>
        <end position="3561"/>
    </location>
</feature>
<proteinExistence type="predicted"/>
<dbReference type="FunFam" id="2.60.40.60:FF:000037">
    <property type="entry name" value="FAT atypical cadherin 1"/>
    <property type="match status" value="1"/>
</dbReference>
<feature type="domain" description="Cadherin" evidence="14">
    <location>
        <begin position="635"/>
        <end position="733"/>
    </location>
</feature>
<dbReference type="FunFam" id="2.60.40.60:FF:000081">
    <property type="entry name" value="protocadherin Fat 4"/>
    <property type="match status" value="1"/>
</dbReference>
<dbReference type="InterPro" id="IPR020894">
    <property type="entry name" value="Cadherin_CS"/>
</dbReference>
<keyword evidence="5" id="KW-0677">Repeat</keyword>
<evidence type="ECO:0000256" key="7">
    <source>
        <dbReference type="ARBA" id="ARBA00022889"/>
    </source>
</evidence>
<evidence type="ECO:0000256" key="2">
    <source>
        <dbReference type="ARBA" id="ARBA00022536"/>
    </source>
</evidence>
<keyword evidence="4" id="KW-0732">Signal</keyword>
<dbReference type="GO" id="GO:0007156">
    <property type="term" value="P:homophilic cell adhesion via plasma membrane adhesion molecules"/>
    <property type="evidence" value="ECO:0007669"/>
    <property type="project" value="InterPro"/>
</dbReference>
<dbReference type="PROSITE" id="PS50268">
    <property type="entry name" value="CADHERIN_2"/>
    <property type="match status" value="24"/>
</dbReference>
<dbReference type="Gene3D" id="2.60.40.60">
    <property type="entry name" value="Cadherins"/>
    <property type="match status" value="25"/>
</dbReference>
<feature type="domain" description="Cadherin" evidence="14">
    <location>
        <begin position="834"/>
        <end position="934"/>
    </location>
</feature>
<dbReference type="GO" id="GO:0048729">
    <property type="term" value="P:tissue morphogenesis"/>
    <property type="evidence" value="ECO:0007669"/>
    <property type="project" value="UniProtKB-ARBA"/>
</dbReference>
<feature type="region of interest" description="Disordered" evidence="13">
    <location>
        <begin position="3217"/>
        <end position="3309"/>
    </location>
</feature>
<evidence type="ECO:0000256" key="4">
    <source>
        <dbReference type="ARBA" id="ARBA00022729"/>
    </source>
</evidence>
<dbReference type="GeneID" id="106167362"/>
<dbReference type="SMART" id="SM00112">
    <property type="entry name" value="CA"/>
    <property type="match status" value="25"/>
</dbReference>
<feature type="domain" description="Cadherin" evidence="14">
    <location>
        <begin position="1772"/>
        <end position="1873"/>
    </location>
</feature>
<dbReference type="InParanoid" id="A0A1S3ITP8"/>
<feature type="domain" description="Cadherin" evidence="14">
    <location>
        <begin position="1464"/>
        <end position="1565"/>
    </location>
</feature>
<feature type="compositionally biased region" description="Polar residues" evidence="13">
    <location>
        <begin position="3522"/>
        <end position="3531"/>
    </location>
</feature>
<dbReference type="GO" id="GO:0009887">
    <property type="term" value="P:animal organ morphogenesis"/>
    <property type="evidence" value="ECO:0007669"/>
    <property type="project" value="UniProtKB-ARBA"/>
</dbReference>
<feature type="domain" description="Cadherin" evidence="14">
    <location>
        <begin position="1143"/>
        <end position="1247"/>
    </location>
</feature>
<evidence type="ECO:0000256" key="1">
    <source>
        <dbReference type="ARBA" id="ARBA00004167"/>
    </source>
</evidence>
<evidence type="ECO:0000313" key="15">
    <source>
        <dbReference type="Proteomes" id="UP000085678"/>
    </source>
</evidence>
<feature type="region of interest" description="Disordered" evidence="13">
    <location>
        <begin position="3662"/>
        <end position="3690"/>
    </location>
</feature>
<feature type="domain" description="Cadherin" evidence="14">
    <location>
        <begin position="2086"/>
        <end position="2188"/>
    </location>
</feature>
<keyword evidence="9" id="KW-0472">Membrane</keyword>
<feature type="region of interest" description="Disordered" evidence="13">
    <location>
        <begin position="2839"/>
        <end position="2893"/>
    </location>
</feature>
<keyword evidence="2" id="KW-0245">EGF-like domain</keyword>
<dbReference type="Proteomes" id="UP000085678">
    <property type="component" value="Unplaced"/>
</dbReference>
<dbReference type="FunFam" id="2.60.40.60:FF:000020">
    <property type="entry name" value="Dachsous cadherin-related 1b"/>
    <property type="match status" value="4"/>
</dbReference>
<dbReference type="CDD" id="cd11304">
    <property type="entry name" value="Cadherin_repeat"/>
    <property type="match status" value="24"/>
</dbReference>
<dbReference type="RefSeq" id="XP_013401572.1">
    <property type="nucleotide sequence ID" value="XM_013546118.1"/>
</dbReference>
<evidence type="ECO:0000256" key="10">
    <source>
        <dbReference type="ARBA" id="ARBA00023157"/>
    </source>
</evidence>
<organism evidence="15 16">
    <name type="scientific">Lingula anatina</name>
    <name type="common">Brachiopod</name>
    <name type="synonym">Lingula unguis</name>
    <dbReference type="NCBI Taxonomy" id="7574"/>
    <lineage>
        <taxon>Eukaryota</taxon>
        <taxon>Metazoa</taxon>
        <taxon>Spiralia</taxon>
        <taxon>Lophotrochozoa</taxon>
        <taxon>Brachiopoda</taxon>
        <taxon>Linguliformea</taxon>
        <taxon>Lingulata</taxon>
        <taxon>Lingulida</taxon>
        <taxon>Linguloidea</taxon>
        <taxon>Lingulidae</taxon>
        <taxon>Lingula</taxon>
    </lineage>
</organism>
<feature type="compositionally biased region" description="Polar residues" evidence="13">
    <location>
        <begin position="2879"/>
        <end position="2888"/>
    </location>
</feature>
<evidence type="ECO:0000256" key="12">
    <source>
        <dbReference type="PROSITE-ProRule" id="PRU00043"/>
    </source>
</evidence>
<accession>A0A1S3ITP8</accession>
<feature type="domain" description="Cadherin" evidence="14">
    <location>
        <begin position="527"/>
        <end position="634"/>
    </location>
</feature>
<dbReference type="FunFam" id="2.60.40.60:FF:000104">
    <property type="entry name" value="cadherin-23 isoform X1"/>
    <property type="match status" value="1"/>
</dbReference>
<comment type="subcellular location">
    <subcellularLocation>
        <location evidence="1">Membrane</location>
        <topology evidence="1">Single-pass membrane protein</topology>
    </subcellularLocation>
</comment>
<feature type="domain" description="Cadherin" evidence="14">
    <location>
        <begin position="1874"/>
        <end position="1970"/>
    </location>
</feature>
<feature type="domain" description="Cadherin" evidence="14">
    <location>
        <begin position="944"/>
        <end position="1042"/>
    </location>
</feature>
<feature type="domain" description="Cadherin" evidence="14">
    <location>
        <begin position="1248"/>
        <end position="1349"/>
    </location>
</feature>
<feature type="domain" description="Cadherin" evidence="14">
    <location>
        <begin position="2294"/>
        <end position="2404"/>
    </location>
</feature>
<evidence type="ECO:0000256" key="3">
    <source>
        <dbReference type="ARBA" id="ARBA00022692"/>
    </source>
</evidence>
<feature type="domain" description="Cadherin" evidence="14">
    <location>
        <begin position="1367"/>
        <end position="1463"/>
    </location>
</feature>
<dbReference type="GO" id="GO:0005886">
    <property type="term" value="C:plasma membrane"/>
    <property type="evidence" value="ECO:0007669"/>
    <property type="project" value="UniProtKB-SubCell"/>
</dbReference>
<dbReference type="SUPFAM" id="SSF49313">
    <property type="entry name" value="Cadherin-like"/>
    <property type="match status" value="25"/>
</dbReference>
<keyword evidence="6 12" id="KW-0106">Calcium</keyword>
<dbReference type="PANTHER" id="PTHR24026:SF126">
    <property type="entry name" value="PROTOCADHERIN FAT 4"/>
    <property type="match status" value="1"/>
</dbReference>
<keyword evidence="11" id="KW-0325">Glycoprotein</keyword>
<dbReference type="PANTHER" id="PTHR24026">
    <property type="entry name" value="FAT ATYPICAL CADHERIN-RELATED"/>
    <property type="match status" value="1"/>
</dbReference>
<dbReference type="PRINTS" id="PR00205">
    <property type="entry name" value="CADHERIN"/>
</dbReference>
<evidence type="ECO:0000256" key="9">
    <source>
        <dbReference type="ARBA" id="ARBA00023136"/>
    </source>
</evidence>
<dbReference type="InterPro" id="IPR015919">
    <property type="entry name" value="Cadherin-like_sf"/>
</dbReference>
<feature type="domain" description="Cadherin" evidence="14">
    <location>
        <begin position="1971"/>
        <end position="2085"/>
    </location>
</feature>
<sequence>MVDSVVFTFKGKAEDADVGEDDIKEYNITNGDDYFRTGGAAADGNIVLNKQLDYDNDIRTFTLIIWALDYGTPTLSANTTLVVNVIDEDDLNPVFEKDFYELSALENRTSVPLSVHPPIHAYDADLGINQTVMYEISSVYPPKYESYFQVNNESGVLRVVQALDREQIDAVTIQLKAYQVDKPTTRTAVATVRVVVNDTNDNPPVMSKKEYTASVPENTAKGAPVVLVSATDGDMSPEFSAFEFVLNDTKNVFAIDNSTGLIYVKNSSALNRENEGTFTMEVYAKETQTTEMYQSSPSLVTVTLTDVNDNSPVFTNISYTFHINETATLSTTVGKVEASDPDDGKNGEVKYSMQSPSGGGSLFSIDEDSGEISVRGSLATLPLKTQYVLAVEAMDQAAVISQRRSATTLVYIWVKDVNNHPPGFLNAPYTVNISEAVPVNTLLIQVQAADADENDGKSLTYGIQTGNDDGLFGIDSKSGRVILRKQLDRENKDTHDLTLNVTDGKFSNSTTLTVTVLDYNDNIPTFNQSSFNFSIPDNATAGTKVGKVFLEDNDKSHENSKVNFSIISGNDRSIFSMDVATGVLSVANSSNLNYNIQKLFLLIVEARDHGTPMLASTTEVQIHILDVNTLPPKFQLDVYLAEIKENMPNRTNVIQVVAQDEDASDQSITYDIVSSDTAYFAIDSSSGQITAYSLDRETKDFYQLNISAYDGRYYGYALVNVTVLDVNDNKPEFNIHPSDTVQLPINSSPGALVFNASAKDKDAENNKEIIYWLTGSEQFVVNYSSGLVSVGGPLKEGVYNLTVYAADLGVPPLVSSLSVSVAVMPSVRAPPMFRNSTYSLSLLENTTVSGIVLTVEALDGNTSQPGAFDYTIEGSSAFSIHPNGSIAVNQSLDYESDQFYELTIKAYYPNDKSLSATAIVRINVTDVNDNSPIFEPAPDIIPIIPPDGPLNKTIYLFTATDRDKGENSIIRYSLLDPSPQFSIDSSTGMLSGDNSMLSAGSVYPLTILATDKGSPPLTGNISVTIQVINTSLADIVYFVPSAWYSASVVENSTGAVIVDVNATVTNDRAESVYYNITGGRGWENYNINETTGELQVVQAVDREAASVHTVLVTAYKEDDPSKFAVAGVIISIEDINDNEPSFPFQSYHRVLAENTAVNTTVIQLQAQDRDLNPVLRYKIVNDTSDGLFWIKTENNIGVVRVNGSIDREAMTAPFYYWLEVSVNDGNYSSTTKLQLFIKDQNDNPPVFNTSDFNVAVMENQPNRTVVAQITADDRDTMDANKLRYEIIPDQTGNFFIDERSGTIFTDRKLDRETRSSYQFNVSVTDTSGKKDVAIVTVTVLDANDNDPIFVYVPTAIIDTQEGKSSLGQVLFNVTVSDADVGLNGLLNISVAGKDGEDFEVVQYGNTGSVKVKEMLDRERSHVKLGYEMYNITVQVTDNGDPQRRKETHVYIRVNDTNDMAPVFDSRAYSAFVYERSPPGLPLIIVTATDDDFYPEFRNITYKIDSSSGPGGVFGMYPNGTLFLNKMLNATPAVYNMKVVADDGVNNDTADLRINVVPAMDTAPVFNATMYTFEVDESNSTGVFVGRVFARAVPREFNDGIEFNISCCMESAHMFMIVKNGSIYSRVPLDRENMTDSLTLTVSALDTTAVQGRKANVEVKITVKDINDNPPMFVSTSFTGKVSEDASIGTTIHMIPPVKAVDKDKEAELTYRLSPSSPFDVTSGGVITVTGALDRESQRDYNLTVTTSDGVFSTTANVYIELIDINDQFPSFSQLNYYFNVYENATQGDKVGQVNATDWDGSDELMYFIEIGDGGKFYINRRTGSLHTFGGLDREMTSHYSLNVTAQDMGPKANSNWTLVSITILDVNDNPPQFNQSDLTVHVSEDAANGSVVASLTAYDLDLNGTVTLSLETTSAPFILLSNGSLQTVDTLDREGNPNYTLKVSATDGQLASTATVTVIVDDVNDNDPKFSSLNYRVSMLDPYRANSIILYASASDRDASSNGEIVYKILGEGSDLFSIDEIGIVKVAQDIARNSLIQRGLISNSTENSTFSVTIHAQDKGSPPRNGTALLFVTIVESSDDTPIFENFTYNGAVDEGSAIDTPVVTVKAVMNTSLTLLYEIMGTDAFKLAGGNSSVGTLISTNKILDREAQASYLFTVVAKTQGSPQRQGYAQVKVVVNDINDNSPVFTKGKDIYEVQEGNFAGQPKVLGTFQADDRDENTAMTYSIVSGNTGEFNINSSSGVLSVVGLIDRENVTQYMLTVQASDGGSPPRNTTTNVTITVQDVNDNAPVFNTSSPVIFHTPELEGPGLEVGRLFASDPDQGLNGIVHYKISGPGRPSFYLDFDGISDAVTLRTLHDLDSATKLYNLNVTALDLGNPALSVAIEVTVNVTGVIETTTTMVPTTAPSTDVTTESATVTTGKFPMFPKNQLSVILEENQNRLPQFIIDVNTTEEYSSSRGVVYTIISGNNQSYFFIKNSSVGDVYCNASLDREFKDVYTLEIKAEFGTRLRRDTDTDRPNVLTLTIEVGDMNEKPVFPIKPIVITVSSKTVENSVIGKVMAIDGDSGSGGVLTYTGDNQYISIDKSTGDLTMVKRPGDKGTTMNVTATDGGGLNDTVLVRIQWIKVDGIEIVKLVGEIKPEEAWKRRDTILSNLTDILEWDIFLEGEIQTHVNNSKEDLEKTDMFIYAVNKTTGAIVPKAELEAKMDLKRDEIKGLFKAIKLLRVQPAAVVRGEQQDLSAAEIALIALGILVVFGTILGIVLLAISWRQREMERKMSEKMHVGSGRDSEDGIAMVNPAYESPEQLSPREVESDIEPDAKEVFALEAGHEVQTITLDFSAAPEDTVHPSPSSHPLPRSHPPDVINSNNQAHHDHDYYFSPPEQQSVPPQHTEQEEAYEPVVLAPSHQPFIETHPQNEGYAQQSPGEIHPQNVQYEPSPRDTHPQNIRYEQIPLKVRHEHSPAENPSQNVQYELIPLENQQQSIRFQQVPVVSLPQNVRYEQIPVENRTHNIRYEQIPIENRTRSVRNEQIPVENQPQNERYEQIPVGNHPHNIRYEQYPEYVDEVNSETSAYFDPETVVYLNPHHSLPSRRSGNVRLIHSSVPLVANEVPPEDQYVRLSHVNSAPRVRRNNYNSRRPTVFEMEPMFYGQEGVPLRQYSNPPSEVSFSSEPPIVYTIPRNETYNHDNISLRSAPPSQWARRQPKMAPQVVYGRRIPPQEYIHGTPVPSNYAEHTPKPAHPQSVRRPLVFTNTPPPRPHISTPREVKQRSNSNRSTPKLGVAGRRSITPTNSMLRPRPRTVPRRSNSDRMGSGPDLVVVNGSASDDWVQPYNTLETEDGSRMLTDEQEVTLDILDDTSDYDPSIKSLNNVNMEGDTEPEGMARVFSLGCQSPGAASSDQPELQPDYDDVANDNADNVSNHPEPDYEGDNGAEVLPDYNDDYDDVTSGLGDSDGTDKQLSSSDEEPGSGQGTSDQDFPSAAENLGGASGSEDIPPAVVINLEDLQETIVDGDEEKEETSNGDKPTSHEVSPSQSLNLGKGSPGIVDLDDLPETPLTGDDKAEEKIMDLPSVHSFQEFEEAETAFGADENKTGDKTTEPEPTLPSKVTPPTPPPPPPPPPSAPTATTKEVLANDPPKLNGILKTAKPLVPPVSVSSHEVSAGTVPHVTFSDHHVTPSETAEGPSSELGYEEDFTYL</sequence>
<reference evidence="16" key="1">
    <citation type="submission" date="2025-08" db="UniProtKB">
        <authorList>
            <consortium name="RefSeq"/>
        </authorList>
    </citation>
    <scope>IDENTIFICATION</scope>
    <source>
        <tissue evidence="16">Gonads</tissue>
    </source>
</reference>
<feature type="compositionally biased region" description="Basic and acidic residues" evidence="13">
    <location>
        <begin position="3512"/>
        <end position="3521"/>
    </location>
</feature>
<name>A0A1S3ITP8_LINAN</name>
<feature type="domain" description="Cadherin" evidence="14">
    <location>
        <begin position="2447"/>
        <end position="2536"/>
    </location>
</feature>
<dbReference type="GO" id="GO:0048731">
    <property type="term" value="P:system development"/>
    <property type="evidence" value="ECO:0007669"/>
    <property type="project" value="UniProtKB-ARBA"/>
</dbReference>
<protein>
    <submittedName>
        <fullName evidence="16">Protocadherin Fat 4 isoform X1</fullName>
    </submittedName>
</protein>
<feature type="domain" description="Cadherin" evidence="14">
    <location>
        <begin position="425"/>
        <end position="526"/>
    </location>
</feature>
<dbReference type="InterPro" id="IPR002126">
    <property type="entry name" value="Cadherin-like_dom"/>
</dbReference>
<keyword evidence="10" id="KW-1015">Disulfide bond</keyword>
<dbReference type="STRING" id="7574.A0A1S3ITP8"/>
<feature type="domain" description="Cadherin" evidence="14">
    <location>
        <begin position="1566"/>
        <end position="1672"/>
    </location>
</feature>
<evidence type="ECO:0000256" key="6">
    <source>
        <dbReference type="ARBA" id="ARBA00022837"/>
    </source>
</evidence>
<feature type="compositionally biased region" description="Pro residues" evidence="13">
    <location>
        <begin position="3601"/>
        <end position="3616"/>
    </location>
</feature>
<evidence type="ECO:0000313" key="16">
    <source>
        <dbReference type="RefSeq" id="XP_013401572.1"/>
    </source>
</evidence>
<keyword evidence="3" id="KW-0812">Transmembrane</keyword>
<keyword evidence="8" id="KW-1133">Transmembrane helix</keyword>
<evidence type="ECO:0000259" key="14">
    <source>
        <dbReference type="PROSITE" id="PS50268"/>
    </source>
</evidence>
<dbReference type="PROSITE" id="PS00232">
    <property type="entry name" value="CADHERIN_1"/>
    <property type="match status" value="11"/>
</dbReference>
<feature type="domain" description="Cadherin" evidence="14">
    <location>
        <begin position="735"/>
        <end position="833"/>
    </location>
</feature>
<keyword evidence="7" id="KW-0130">Cell adhesion</keyword>
<evidence type="ECO:0000256" key="13">
    <source>
        <dbReference type="SAM" id="MobiDB-lite"/>
    </source>
</evidence>
<keyword evidence="15" id="KW-1185">Reference proteome</keyword>
<evidence type="ECO:0000256" key="11">
    <source>
        <dbReference type="ARBA" id="ARBA00023180"/>
    </source>
</evidence>
<feature type="domain" description="Cadherin" evidence="14">
    <location>
        <begin position="2196"/>
        <end position="2292"/>
    </location>
</feature>
<feature type="region of interest" description="Disordered" evidence="13">
    <location>
        <begin position="3384"/>
        <end position="3637"/>
    </location>
</feature>